<reference evidence="2" key="1">
    <citation type="submission" date="2023-04" db="EMBL/GenBank/DDBJ databases">
        <title>Phytophthora fragariaefolia NBRC 109709.</title>
        <authorList>
            <person name="Ichikawa N."/>
            <person name="Sato H."/>
            <person name="Tonouchi N."/>
        </authorList>
    </citation>
    <scope>NUCLEOTIDE SEQUENCE</scope>
    <source>
        <strain evidence="2">NBRC 109709</strain>
    </source>
</reference>
<organism evidence="2 3">
    <name type="scientific">Phytophthora fragariaefolia</name>
    <dbReference type="NCBI Taxonomy" id="1490495"/>
    <lineage>
        <taxon>Eukaryota</taxon>
        <taxon>Sar</taxon>
        <taxon>Stramenopiles</taxon>
        <taxon>Oomycota</taxon>
        <taxon>Peronosporomycetes</taxon>
        <taxon>Peronosporales</taxon>
        <taxon>Peronosporaceae</taxon>
        <taxon>Phytophthora</taxon>
    </lineage>
</organism>
<evidence type="ECO:0000313" key="3">
    <source>
        <dbReference type="Proteomes" id="UP001165121"/>
    </source>
</evidence>
<comment type="caution">
    <text evidence="2">The sequence shown here is derived from an EMBL/GenBank/DDBJ whole genome shotgun (WGS) entry which is preliminary data.</text>
</comment>
<gene>
    <name evidence="2" type="ORF">Pfra01_002531600</name>
</gene>
<feature type="compositionally biased region" description="Low complexity" evidence="1">
    <location>
        <begin position="236"/>
        <end position="248"/>
    </location>
</feature>
<dbReference type="AlphaFoldDB" id="A0A9W6YCC6"/>
<accession>A0A9W6YCC6</accession>
<proteinExistence type="predicted"/>
<name>A0A9W6YCC6_9STRA</name>
<feature type="region of interest" description="Disordered" evidence="1">
    <location>
        <begin position="181"/>
        <end position="209"/>
    </location>
</feature>
<dbReference type="Proteomes" id="UP001165121">
    <property type="component" value="Unassembled WGS sequence"/>
</dbReference>
<protein>
    <submittedName>
        <fullName evidence="2">Unnamed protein product</fullName>
    </submittedName>
</protein>
<sequence length="255" mass="27961">MPRKGTRSKEGESRPSPSQADPQAKAARAARDPDTGSGQRSLPVRNLTLPFFFSVARHKAHDPFRGLFYSSSNDEEVEGAVPEPQKISNDLDRQQERYHAAELQSSNLPSAQASVPLQDPRGLVAGYTSRGAFECELVMNEPLFQENIEAAQCVLLALLRIHLKEFTSLLKKPETNVDSTPSGVILGSNPKGPLASLKPSRSFGRGPLSKDTNAKSWINSKRNLRCFRSWTSANSILSSPTSSLSDSLAWGQRSW</sequence>
<evidence type="ECO:0000313" key="2">
    <source>
        <dbReference type="EMBL" id="GMF58752.1"/>
    </source>
</evidence>
<dbReference type="EMBL" id="BSXT01004727">
    <property type="protein sequence ID" value="GMF58752.1"/>
    <property type="molecule type" value="Genomic_DNA"/>
</dbReference>
<feature type="region of interest" description="Disordered" evidence="1">
    <location>
        <begin position="1"/>
        <end position="42"/>
    </location>
</feature>
<evidence type="ECO:0000256" key="1">
    <source>
        <dbReference type="SAM" id="MobiDB-lite"/>
    </source>
</evidence>
<feature type="region of interest" description="Disordered" evidence="1">
    <location>
        <begin position="236"/>
        <end position="255"/>
    </location>
</feature>
<keyword evidence="3" id="KW-1185">Reference proteome</keyword>